<evidence type="ECO:0000259" key="5">
    <source>
        <dbReference type="PROSITE" id="PS51710"/>
    </source>
</evidence>
<keyword evidence="3" id="KW-0342">GTP-binding</keyword>
<feature type="domain" description="OBG-type G" evidence="5">
    <location>
        <begin position="317"/>
        <end position="556"/>
    </location>
</feature>
<dbReference type="OrthoDB" id="347018at2759"/>
<dbReference type="InterPro" id="IPR036726">
    <property type="entry name" value="GTP1_OBG_dom_sf"/>
</dbReference>
<sequence length="556" mass="61685">MPRISLQNTIGEVARPRTGSWRSRARQKLSGTNLEPLGVRKTDLLPSVEEQKAELVQHERYSAGRKAEWKRRQDGVRFVDQLIVNIKAGKGGDGCVAFNREKFKPYGPPSGGNGGRGGDVFIQAVQGLTSLAGVPNRIRAENGTHGQGTWRHGSDGKPMIIKVPVGTVVQELRDPRYRLPTAEEKEQQRLIDLNIEDTEDARLLRERDRKWVHYPTWEDTNVSREDFRSAEAAIQREEATQRRLKAAEKKRLGSLTFDLDQAHKPNSSEPGVLVARGGLGGFGNPFFMSAETKSPKWATRGNQGDWITLKLELKILADVGLVGLPNAGKSTLLRALTNSKAEVASYAFTTLNPQVGTVRMWNDGETNVKEGRVIEETRIEREKEHEALQHGVYAFGRAKDNNGDVSQESTGAHEKANELMRFKIADNPGLIGGAAENRGLGHFFLKSVERAPVLVYVVDLSAPAPWIDLQTVRDELEAYKPGLSAKARMVVANKADALLSETEEEVELSRAKLERLKMAVAEMWERGPNVPGRELEVVPASAKYTQNMKKVVKKLS</sequence>
<dbReference type="GO" id="GO:0042254">
    <property type="term" value="P:ribosome biogenesis"/>
    <property type="evidence" value="ECO:0007669"/>
    <property type="project" value="UniProtKB-UniRule"/>
</dbReference>
<dbReference type="GO" id="GO:0005525">
    <property type="term" value="F:GTP binding"/>
    <property type="evidence" value="ECO:0007669"/>
    <property type="project" value="UniProtKB-KW"/>
</dbReference>
<keyword evidence="8" id="KW-1185">Reference proteome</keyword>
<dbReference type="PANTHER" id="PTHR11702:SF31">
    <property type="entry name" value="MITOCHONDRIAL RIBOSOME-ASSOCIATED GTPASE 2"/>
    <property type="match status" value="1"/>
</dbReference>
<dbReference type="STRING" id="933852.A0A0C3AV07"/>
<dbReference type="InterPro" id="IPR045086">
    <property type="entry name" value="OBG_GTPase"/>
</dbReference>
<dbReference type="Proteomes" id="UP000054097">
    <property type="component" value="Unassembled WGS sequence"/>
</dbReference>
<keyword evidence="2" id="KW-0547">Nucleotide-binding</keyword>
<name>A0A0C3AV07_SERVB</name>
<evidence type="ECO:0000259" key="6">
    <source>
        <dbReference type="PROSITE" id="PS51883"/>
    </source>
</evidence>
<dbReference type="GO" id="GO:0003924">
    <property type="term" value="F:GTPase activity"/>
    <property type="evidence" value="ECO:0007669"/>
    <property type="project" value="InterPro"/>
</dbReference>
<dbReference type="PRINTS" id="PR00326">
    <property type="entry name" value="GTP1OBG"/>
</dbReference>
<evidence type="ECO:0008006" key="9">
    <source>
        <dbReference type="Google" id="ProtNLM"/>
    </source>
</evidence>
<dbReference type="PROSITE" id="PS51883">
    <property type="entry name" value="OBG"/>
    <property type="match status" value="1"/>
</dbReference>
<evidence type="ECO:0000256" key="1">
    <source>
        <dbReference type="ARBA" id="ARBA00007699"/>
    </source>
</evidence>
<dbReference type="SUPFAM" id="SSF52540">
    <property type="entry name" value="P-loop containing nucleoside triphosphate hydrolases"/>
    <property type="match status" value="1"/>
</dbReference>
<accession>A0A0C3AV07</accession>
<comment type="similarity">
    <text evidence="1">Belongs to the TRAFAC class OBG-HflX-like GTPase superfamily. OBG GTPase family.</text>
</comment>
<dbReference type="InterPro" id="IPR006073">
    <property type="entry name" value="GTP-bd"/>
</dbReference>
<reference evidence="7 8" key="1">
    <citation type="submission" date="2014-04" db="EMBL/GenBank/DDBJ databases">
        <authorList>
            <consortium name="DOE Joint Genome Institute"/>
            <person name="Kuo A."/>
            <person name="Zuccaro A."/>
            <person name="Kohler A."/>
            <person name="Nagy L.G."/>
            <person name="Floudas D."/>
            <person name="Copeland A."/>
            <person name="Barry K.W."/>
            <person name="Cichocki N."/>
            <person name="Veneault-Fourrey C."/>
            <person name="LaButti K."/>
            <person name="Lindquist E.A."/>
            <person name="Lipzen A."/>
            <person name="Lundell T."/>
            <person name="Morin E."/>
            <person name="Murat C."/>
            <person name="Sun H."/>
            <person name="Tunlid A."/>
            <person name="Henrissat B."/>
            <person name="Grigoriev I.V."/>
            <person name="Hibbett D.S."/>
            <person name="Martin F."/>
            <person name="Nordberg H.P."/>
            <person name="Cantor M.N."/>
            <person name="Hua S.X."/>
        </authorList>
    </citation>
    <scope>NUCLEOTIDE SEQUENCE [LARGE SCALE GENOMIC DNA]</scope>
    <source>
        <strain evidence="7 8">MAFF 305830</strain>
    </source>
</reference>
<dbReference type="FunFam" id="2.70.210.12:FF:000001">
    <property type="entry name" value="GTPase Obg"/>
    <property type="match status" value="1"/>
</dbReference>
<keyword evidence="4" id="KW-0175">Coiled coil</keyword>
<dbReference type="InterPro" id="IPR006169">
    <property type="entry name" value="GTP1_OBG_dom"/>
</dbReference>
<dbReference type="Pfam" id="PF01018">
    <property type="entry name" value="GTP1_OBG"/>
    <property type="match status" value="2"/>
</dbReference>
<evidence type="ECO:0000256" key="4">
    <source>
        <dbReference type="SAM" id="Coils"/>
    </source>
</evidence>
<feature type="non-terminal residue" evidence="7">
    <location>
        <position position="556"/>
    </location>
</feature>
<dbReference type="CDD" id="cd01898">
    <property type="entry name" value="Obg"/>
    <property type="match status" value="1"/>
</dbReference>
<dbReference type="Gene3D" id="2.70.210.12">
    <property type="entry name" value="GTP1/OBG domain"/>
    <property type="match status" value="1"/>
</dbReference>
<dbReference type="SUPFAM" id="SSF82051">
    <property type="entry name" value="Obg GTP-binding protein N-terminal domain"/>
    <property type="match status" value="1"/>
</dbReference>
<evidence type="ECO:0000313" key="7">
    <source>
        <dbReference type="EMBL" id="KIM23076.1"/>
    </source>
</evidence>
<dbReference type="EMBL" id="KN824343">
    <property type="protein sequence ID" value="KIM23076.1"/>
    <property type="molecule type" value="Genomic_DNA"/>
</dbReference>
<protein>
    <recommendedName>
        <fullName evidence="9">OBG-type G domain-containing protein</fullName>
    </recommendedName>
</protein>
<dbReference type="PROSITE" id="PS51710">
    <property type="entry name" value="G_OBG"/>
    <property type="match status" value="1"/>
</dbReference>
<dbReference type="Gene3D" id="3.40.50.300">
    <property type="entry name" value="P-loop containing nucleotide triphosphate hydrolases"/>
    <property type="match status" value="1"/>
</dbReference>
<evidence type="ECO:0000313" key="8">
    <source>
        <dbReference type="Proteomes" id="UP000054097"/>
    </source>
</evidence>
<dbReference type="HOGENOM" id="CLU_011747_2_6_1"/>
<proteinExistence type="inferred from homology"/>
<reference evidence="8" key="2">
    <citation type="submission" date="2015-01" db="EMBL/GenBank/DDBJ databases">
        <title>Evolutionary Origins and Diversification of the Mycorrhizal Mutualists.</title>
        <authorList>
            <consortium name="DOE Joint Genome Institute"/>
            <consortium name="Mycorrhizal Genomics Consortium"/>
            <person name="Kohler A."/>
            <person name="Kuo A."/>
            <person name="Nagy L.G."/>
            <person name="Floudas D."/>
            <person name="Copeland A."/>
            <person name="Barry K.W."/>
            <person name="Cichocki N."/>
            <person name="Veneault-Fourrey C."/>
            <person name="LaButti K."/>
            <person name="Lindquist E.A."/>
            <person name="Lipzen A."/>
            <person name="Lundell T."/>
            <person name="Morin E."/>
            <person name="Murat C."/>
            <person name="Riley R."/>
            <person name="Ohm R."/>
            <person name="Sun H."/>
            <person name="Tunlid A."/>
            <person name="Henrissat B."/>
            <person name="Grigoriev I.V."/>
            <person name="Hibbett D.S."/>
            <person name="Martin F."/>
        </authorList>
    </citation>
    <scope>NUCLEOTIDE SEQUENCE [LARGE SCALE GENOMIC DNA]</scope>
    <source>
        <strain evidence="8">MAFF 305830</strain>
    </source>
</reference>
<dbReference type="InterPro" id="IPR031167">
    <property type="entry name" value="G_OBG"/>
</dbReference>
<dbReference type="Pfam" id="PF01926">
    <property type="entry name" value="MMR_HSR1"/>
    <property type="match status" value="1"/>
</dbReference>
<evidence type="ECO:0000256" key="2">
    <source>
        <dbReference type="ARBA" id="ARBA00022741"/>
    </source>
</evidence>
<gene>
    <name evidence="7" type="ORF">M408DRAFT_267128</name>
</gene>
<dbReference type="GO" id="GO:0005739">
    <property type="term" value="C:mitochondrion"/>
    <property type="evidence" value="ECO:0007669"/>
    <property type="project" value="TreeGrafter"/>
</dbReference>
<feature type="coiled-coil region" evidence="4">
    <location>
        <begin position="492"/>
        <end position="519"/>
    </location>
</feature>
<dbReference type="PANTHER" id="PTHR11702">
    <property type="entry name" value="DEVELOPMENTALLY REGULATED GTP-BINDING PROTEIN-RELATED"/>
    <property type="match status" value="1"/>
</dbReference>
<feature type="domain" description="Obg" evidence="6">
    <location>
        <begin position="76"/>
        <end position="316"/>
    </location>
</feature>
<evidence type="ECO:0000256" key="3">
    <source>
        <dbReference type="ARBA" id="ARBA00023134"/>
    </source>
</evidence>
<organism evidence="7 8">
    <name type="scientific">Serendipita vermifera MAFF 305830</name>
    <dbReference type="NCBI Taxonomy" id="933852"/>
    <lineage>
        <taxon>Eukaryota</taxon>
        <taxon>Fungi</taxon>
        <taxon>Dikarya</taxon>
        <taxon>Basidiomycota</taxon>
        <taxon>Agaricomycotina</taxon>
        <taxon>Agaricomycetes</taxon>
        <taxon>Sebacinales</taxon>
        <taxon>Serendipitaceae</taxon>
        <taxon>Serendipita</taxon>
    </lineage>
</organism>
<dbReference type="InterPro" id="IPR027417">
    <property type="entry name" value="P-loop_NTPase"/>
</dbReference>
<dbReference type="AlphaFoldDB" id="A0A0C3AV07"/>